<feature type="chain" id="PRO_5008884449" evidence="1">
    <location>
        <begin position="29"/>
        <end position="500"/>
    </location>
</feature>
<reference evidence="3 4" key="1">
    <citation type="submission" date="2016-07" db="EMBL/GenBank/DDBJ databases">
        <title>Complete genome sequence of Altererythrobacter namhicola JCM 16345T, containing esterase-encoding genes.</title>
        <authorList>
            <person name="Cheng H."/>
            <person name="Wu Y.-H."/>
            <person name="Jian S.-L."/>
            <person name="Huo Y.-Y."/>
            <person name="Wang C.-S."/>
            <person name="Xu X.-W."/>
        </authorList>
    </citation>
    <scope>NUCLEOTIDE SEQUENCE [LARGE SCALE GENOMIC DNA]</scope>
    <source>
        <strain evidence="3 4">JCM 16345</strain>
    </source>
</reference>
<feature type="domain" description="Peptidase M28" evidence="2">
    <location>
        <begin position="261"/>
        <end position="456"/>
    </location>
</feature>
<dbReference type="Proteomes" id="UP000092698">
    <property type="component" value="Chromosome"/>
</dbReference>
<keyword evidence="3" id="KW-0645">Protease</keyword>
<dbReference type="GO" id="GO:0008235">
    <property type="term" value="F:metalloexopeptidase activity"/>
    <property type="evidence" value="ECO:0007669"/>
    <property type="project" value="InterPro"/>
</dbReference>
<evidence type="ECO:0000313" key="4">
    <source>
        <dbReference type="Proteomes" id="UP000092698"/>
    </source>
</evidence>
<protein>
    <submittedName>
        <fullName evidence="3">Aminopeptidase YwaD</fullName>
        <ecNumber evidence="3">3.4.11.6</ecNumber>
    </submittedName>
</protein>
<proteinExistence type="predicted"/>
<keyword evidence="3" id="KW-0378">Hydrolase</keyword>
<dbReference type="PANTHER" id="PTHR12147">
    <property type="entry name" value="METALLOPEPTIDASE M28 FAMILY MEMBER"/>
    <property type="match status" value="1"/>
</dbReference>
<feature type="signal peptide" evidence="1">
    <location>
        <begin position="1"/>
        <end position="28"/>
    </location>
</feature>
<evidence type="ECO:0000259" key="2">
    <source>
        <dbReference type="Pfam" id="PF04389"/>
    </source>
</evidence>
<keyword evidence="1" id="KW-0732">Signal</keyword>
<keyword evidence="3" id="KW-0031">Aminopeptidase</keyword>
<dbReference type="AlphaFoldDB" id="A0A1C7D929"/>
<dbReference type="InterPro" id="IPR007484">
    <property type="entry name" value="Peptidase_M28"/>
</dbReference>
<accession>A0A1C7D929</accession>
<dbReference type="EC" id="3.4.11.6" evidence="3"/>
<dbReference type="KEGG" id="anh:A6F65_01518"/>
<evidence type="ECO:0000256" key="1">
    <source>
        <dbReference type="SAM" id="SignalP"/>
    </source>
</evidence>
<dbReference type="STRING" id="645517.A6F65_01518"/>
<name>A0A1C7D929_9SPHN</name>
<dbReference type="PANTHER" id="PTHR12147:SF26">
    <property type="entry name" value="PEPTIDASE M28 DOMAIN-CONTAINING PROTEIN"/>
    <property type="match status" value="1"/>
</dbReference>
<gene>
    <name evidence="3" type="primary">ywaD_1</name>
    <name evidence="3" type="ORF">A6F65_01518</name>
</gene>
<dbReference type="SUPFAM" id="SSF53187">
    <property type="entry name" value="Zn-dependent exopeptidases"/>
    <property type="match status" value="1"/>
</dbReference>
<dbReference type="EMBL" id="CP016545">
    <property type="protein sequence ID" value="ANU07821.1"/>
    <property type="molecule type" value="Genomic_DNA"/>
</dbReference>
<dbReference type="Gene3D" id="3.50.30.30">
    <property type="match status" value="1"/>
</dbReference>
<keyword evidence="4" id="KW-1185">Reference proteome</keyword>
<organism evidence="3 4">
    <name type="scientific">Paraurantiacibacter namhicola</name>
    <dbReference type="NCBI Taxonomy" id="645517"/>
    <lineage>
        <taxon>Bacteria</taxon>
        <taxon>Pseudomonadati</taxon>
        <taxon>Pseudomonadota</taxon>
        <taxon>Alphaproteobacteria</taxon>
        <taxon>Sphingomonadales</taxon>
        <taxon>Erythrobacteraceae</taxon>
        <taxon>Paraurantiacibacter</taxon>
    </lineage>
</organism>
<dbReference type="GO" id="GO:0006508">
    <property type="term" value="P:proteolysis"/>
    <property type="evidence" value="ECO:0007669"/>
    <property type="project" value="InterPro"/>
</dbReference>
<dbReference type="InterPro" id="IPR045175">
    <property type="entry name" value="M28_fam"/>
</dbReference>
<sequence length="500" mass="51776">MTYAKHFRLAGAAALAIALCTAPSITIAHEPDAAATAEPLGHGGPPSEAEFQMAQAALAAHMRILSSDEFAGRLPGTEGGRLTQSYIIANLQSYGFVPGASDTSWRQPLSLERFVAGAAELTAKSGGASRVLDNDMMVVSGPPQSLADLPVVFADAETEVEPGSMQGKAVLISGKDIRGMFGTLMAAQPSALLIQTGTPEEYGMFSGFIGTSRWQVAGEDSAQPPVVLLPPEAGFIAEGAAAIDSVSLENASTVETAETANVIGKLPGKVPGSGAILVLSHWDHLGDECGPITAEDRICNGAVDNASGTGVMLEVARMVAMSGGLDRDLYIMGTTAEEMGLLGARHFAANPPFPLDSIVAAFNIDSVAIAPRGSTTTVVGSGRTPLDEGIEMVVESVGGTYKVDPYTEQFVRRQDGFALLASGVPTVLVSSSFGDEAAFSGFLEGPYHGADDDWREDIELGGATDDIFTHVALLKHFGSVDMYTPPVKDEAGGAEDAAAE</sequence>
<dbReference type="RefSeq" id="WP_067787367.1">
    <property type="nucleotide sequence ID" value="NZ_CP016545.1"/>
</dbReference>
<dbReference type="Gene3D" id="3.40.630.10">
    <property type="entry name" value="Zn peptidases"/>
    <property type="match status" value="1"/>
</dbReference>
<dbReference type="GO" id="GO:0004177">
    <property type="term" value="F:aminopeptidase activity"/>
    <property type="evidence" value="ECO:0007669"/>
    <property type="project" value="UniProtKB-KW"/>
</dbReference>
<evidence type="ECO:0000313" key="3">
    <source>
        <dbReference type="EMBL" id="ANU07821.1"/>
    </source>
</evidence>
<dbReference type="Pfam" id="PF04389">
    <property type="entry name" value="Peptidase_M28"/>
    <property type="match status" value="1"/>
</dbReference>